<gene>
    <name evidence="1" type="ORF">DPMN_175013</name>
</gene>
<proteinExistence type="predicted"/>
<dbReference type="AlphaFoldDB" id="A0A9D4IFN0"/>
<dbReference type="EMBL" id="JAIWYP010000009">
    <property type="protein sequence ID" value="KAH3773646.1"/>
    <property type="molecule type" value="Genomic_DNA"/>
</dbReference>
<evidence type="ECO:0000313" key="1">
    <source>
        <dbReference type="EMBL" id="KAH3773646.1"/>
    </source>
</evidence>
<accession>A0A9D4IFN0</accession>
<reference evidence="1" key="2">
    <citation type="submission" date="2020-11" db="EMBL/GenBank/DDBJ databases">
        <authorList>
            <person name="McCartney M.A."/>
            <person name="Auch B."/>
            <person name="Kono T."/>
            <person name="Mallez S."/>
            <person name="Becker A."/>
            <person name="Gohl D.M."/>
            <person name="Silverstein K.A.T."/>
            <person name="Koren S."/>
            <person name="Bechman K.B."/>
            <person name="Herman A."/>
            <person name="Abrahante J.E."/>
            <person name="Garbe J."/>
        </authorList>
    </citation>
    <scope>NUCLEOTIDE SEQUENCE</scope>
    <source>
        <strain evidence="1">Duluth1</strain>
        <tissue evidence="1">Whole animal</tissue>
    </source>
</reference>
<keyword evidence="2" id="KW-1185">Reference proteome</keyword>
<comment type="caution">
    <text evidence="1">The sequence shown here is derived from an EMBL/GenBank/DDBJ whole genome shotgun (WGS) entry which is preliminary data.</text>
</comment>
<reference evidence="1" key="1">
    <citation type="journal article" date="2019" name="bioRxiv">
        <title>The Genome of the Zebra Mussel, Dreissena polymorpha: A Resource for Invasive Species Research.</title>
        <authorList>
            <person name="McCartney M.A."/>
            <person name="Auch B."/>
            <person name="Kono T."/>
            <person name="Mallez S."/>
            <person name="Zhang Y."/>
            <person name="Obille A."/>
            <person name="Becker A."/>
            <person name="Abrahante J.E."/>
            <person name="Garbe J."/>
            <person name="Badalamenti J.P."/>
            <person name="Herman A."/>
            <person name="Mangelson H."/>
            <person name="Liachko I."/>
            <person name="Sullivan S."/>
            <person name="Sone E.D."/>
            <person name="Koren S."/>
            <person name="Silverstein K.A.T."/>
            <person name="Beckman K.B."/>
            <person name="Gohl D.M."/>
        </authorList>
    </citation>
    <scope>NUCLEOTIDE SEQUENCE</scope>
    <source>
        <strain evidence="1">Duluth1</strain>
        <tissue evidence="1">Whole animal</tissue>
    </source>
</reference>
<name>A0A9D4IFN0_DREPO</name>
<evidence type="ECO:0000313" key="2">
    <source>
        <dbReference type="Proteomes" id="UP000828390"/>
    </source>
</evidence>
<protein>
    <submittedName>
        <fullName evidence="1">Uncharacterized protein</fullName>
    </submittedName>
</protein>
<dbReference type="Proteomes" id="UP000828390">
    <property type="component" value="Unassembled WGS sequence"/>
</dbReference>
<sequence length="178" mass="20697">MSHNSSTVLTFVDKLIPDLLSLNPQMEHIHYWTDSLTSQYCQEGLNPKTSCKTWMDEFTVNEDTNTSPMQTQDELDGSNTNTELINVRENDNVAAKYLDKWYVGKVLEVDCEDNTVTISFLEHKKKAFQWPFRKDIIWVDKDQILCKVTQPTSVGTSKRMPEILPYDMKLVEDIFDHK</sequence>
<organism evidence="1 2">
    <name type="scientific">Dreissena polymorpha</name>
    <name type="common">Zebra mussel</name>
    <name type="synonym">Mytilus polymorpha</name>
    <dbReference type="NCBI Taxonomy" id="45954"/>
    <lineage>
        <taxon>Eukaryota</taxon>
        <taxon>Metazoa</taxon>
        <taxon>Spiralia</taxon>
        <taxon>Lophotrochozoa</taxon>
        <taxon>Mollusca</taxon>
        <taxon>Bivalvia</taxon>
        <taxon>Autobranchia</taxon>
        <taxon>Heteroconchia</taxon>
        <taxon>Euheterodonta</taxon>
        <taxon>Imparidentia</taxon>
        <taxon>Neoheterodontei</taxon>
        <taxon>Myida</taxon>
        <taxon>Dreissenoidea</taxon>
        <taxon>Dreissenidae</taxon>
        <taxon>Dreissena</taxon>
    </lineage>
</organism>